<evidence type="ECO:0000313" key="1">
    <source>
        <dbReference type="EMBL" id="RFU41868.1"/>
    </source>
</evidence>
<accession>A0A372JR80</accession>
<evidence type="ECO:0000313" key="2">
    <source>
        <dbReference type="Proteomes" id="UP000261811"/>
    </source>
</evidence>
<proteinExistence type="predicted"/>
<organism evidence="1 2">
    <name type="scientific">Actinomadura logoneensis</name>
    <dbReference type="NCBI Taxonomy" id="2293572"/>
    <lineage>
        <taxon>Bacteria</taxon>
        <taxon>Bacillati</taxon>
        <taxon>Actinomycetota</taxon>
        <taxon>Actinomycetes</taxon>
        <taxon>Streptosporangiales</taxon>
        <taxon>Thermomonosporaceae</taxon>
        <taxon>Actinomadura</taxon>
    </lineage>
</organism>
<dbReference type="Proteomes" id="UP000261811">
    <property type="component" value="Unassembled WGS sequence"/>
</dbReference>
<name>A0A372JR80_9ACTN</name>
<comment type="caution">
    <text evidence="1">The sequence shown here is derived from an EMBL/GenBank/DDBJ whole genome shotgun (WGS) entry which is preliminary data.</text>
</comment>
<dbReference type="AlphaFoldDB" id="A0A372JR80"/>
<reference evidence="1 2" key="1">
    <citation type="submission" date="2018-08" db="EMBL/GenBank/DDBJ databases">
        <title>Actinomadura jelena sp. nov., a novel Actinomycete isolated from soil in Chad.</title>
        <authorList>
            <person name="Shi L."/>
        </authorList>
    </citation>
    <scope>NUCLEOTIDE SEQUENCE [LARGE SCALE GENOMIC DNA]</scope>
    <source>
        <strain evidence="1 2">NEAU-G17</strain>
    </source>
</reference>
<protein>
    <submittedName>
        <fullName evidence="1">Uncharacterized protein</fullName>
    </submittedName>
</protein>
<dbReference type="EMBL" id="QURH01000180">
    <property type="protein sequence ID" value="RFU41868.1"/>
    <property type="molecule type" value="Genomic_DNA"/>
</dbReference>
<sequence length="136" mass="15398">MRGTDDQPELSMLACEKLTSRAVLPIVLGAEHRPELRGARFTSRAVAWTGLAHLPLPEAVRRLELAERWAGGATDPPAFTLPASTRVHRARTSWPTHRRELFPFCISPHAALPAWMEHHYRAVRRAALLRRREGKQ</sequence>
<keyword evidence="2" id="KW-1185">Reference proteome</keyword>
<gene>
    <name evidence="1" type="ORF">DZF91_09440</name>
</gene>